<proteinExistence type="predicted"/>
<dbReference type="InterPro" id="IPR014512">
    <property type="entry name" value="O_gly_hydro"/>
</dbReference>
<evidence type="ECO:0000313" key="2">
    <source>
        <dbReference type="Proteomes" id="UP000294752"/>
    </source>
</evidence>
<dbReference type="GO" id="GO:0016787">
    <property type="term" value="F:hydrolase activity"/>
    <property type="evidence" value="ECO:0007669"/>
    <property type="project" value="UniProtKB-KW"/>
</dbReference>
<dbReference type="RefSeq" id="WP_208292329.1">
    <property type="nucleotide sequence ID" value="NZ_SNZV01000005.1"/>
</dbReference>
<keyword evidence="2" id="KW-1185">Reference proteome</keyword>
<reference evidence="1 2" key="1">
    <citation type="submission" date="2019-03" db="EMBL/GenBank/DDBJ databases">
        <title>Genomic Encyclopedia of Type Strains, Phase III (KMG-III): the genomes of soil and plant-associated and newly described type strains.</title>
        <authorList>
            <person name="Whitman W."/>
        </authorList>
    </citation>
    <scope>NUCLEOTIDE SEQUENCE [LARGE SCALE GENOMIC DNA]</scope>
    <source>
        <strain evidence="1 2">CGMCC 1.12801</strain>
    </source>
</reference>
<keyword evidence="1" id="KW-0378">Hydrolase</keyword>
<dbReference type="InterPro" id="IPR053169">
    <property type="entry name" value="MUG_Protein"/>
</dbReference>
<gene>
    <name evidence="1" type="ORF">B0I21_105328</name>
</gene>
<dbReference type="Pfam" id="PF03663">
    <property type="entry name" value="Glyco_hydro_76"/>
    <property type="match status" value="1"/>
</dbReference>
<dbReference type="PANTHER" id="PTHR47791">
    <property type="entry name" value="MEIOTICALLY UP-REGULATED GENE 191 PROTEIN"/>
    <property type="match status" value="1"/>
</dbReference>
<dbReference type="SUPFAM" id="SSF48208">
    <property type="entry name" value="Six-hairpin glycosidases"/>
    <property type="match status" value="1"/>
</dbReference>
<comment type="caution">
    <text evidence="1">The sequence shown here is derived from an EMBL/GenBank/DDBJ whole genome shotgun (WGS) entry which is preliminary data.</text>
</comment>
<dbReference type="InterPro" id="IPR008928">
    <property type="entry name" value="6-hairpin_glycosidase_sf"/>
</dbReference>
<dbReference type="InterPro" id="IPR005198">
    <property type="entry name" value="Glyco_hydro_76"/>
</dbReference>
<dbReference type="PIRSF" id="PIRSF021505">
    <property type="entry name" value="O_gly_hdrol"/>
    <property type="match status" value="1"/>
</dbReference>
<dbReference type="EMBL" id="SNZV01000005">
    <property type="protein sequence ID" value="TDS13194.1"/>
    <property type="molecule type" value="Genomic_DNA"/>
</dbReference>
<dbReference type="Proteomes" id="UP000294752">
    <property type="component" value="Unassembled WGS sequence"/>
</dbReference>
<dbReference type="Gene3D" id="1.50.10.20">
    <property type="match status" value="1"/>
</dbReference>
<dbReference type="PROSITE" id="PS51257">
    <property type="entry name" value="PROKAR_LIPOPROTEIN"/>
    <property type="match status" value="1"/>
</dbReference>
<dbReference type="PANTHER" id="PTHR47791:SF4">
    <property type="entry name" value="(PUTATIVE SECRETED PROTEIN)-RELATED"/>
    <property type="match status" value="1"/>
</dbReference>
<organism evidence="1 2">
    <name type="scientific">Sphingobacterium paludis</name>
    <dbReference type="NCBI Taxonomy" id="1476465"/>
    <lineage>
        <taxon>Bacteria</taxon>
        <taxon>Pseudomonadati</taxon>
        <taxon>Bacteroidota</taxon>
        <taxon>Sphingobacteriia</taxon>
        <taxon>Sphingobacteriales</taxon>
        <taxon>Sphingobacteriaceae</taxon>
        <taxon>Sphingobacterium</taxon>
    </lineage>
</organism>
<sequence>MKKIVGAALALLWASCLQGQKQPENVNYARASESLSHIEEQYAVADGKHLFRETYPFDEQHSATYLADNNNQPKANAYSYLWPFSGSLSAYVALLETQDNAAVKQHIDQAVLPGLENYYDKRSPVGYASYVNSAPLSDRFYDDNIWLGIDFADLYLHTKEKAYLNKAQEIWTFVQSGMDDKLGGGIYWCEQKKESKNTCSNAPAVVYLLKLYEATKSKAYLRDAISLYTWTKKNLQDPSDNLYWDNISLAGKVQKAKYPYNTGQMIQAGALLYKLTKDKQYLQDAQASAKAGLGYFFSPDGAKGYPVLKKSDNWFIAIMLRGYLELYQQDNDVQYVRAFQKNLDEAWISMRDANGLFGKDWSGKDRGADKKWLLDQFAIAEMYARLAGIKKS</sequence>
<dbReference type="AlphaFoldDB" id="A0A4R7D129"/>
<evidence type="ECO:0000313" key="1">
    <source>
        <dbReference type="EMBL" id="TDS13194.1"/>
    </source>
</evidence>
<dbReference type="GO" id="GO:0005975">
    <property type="term" value="P:carbohydrate metabolic process"/>
    <property type="evidence" value="ECO:0007669"/>
    <property type="project" value="InterPro"/>
</dbReference>
<protein>
    <submittedName>
        <fullName evidence="1">Glycosyl hydrolase family 76</fullName>
    </submittedName>
</protein>
<accession>A0A4R7D129</accession>
<name>A0A4R7D129_9SPHI</name>